<dbReference type="OrthoDB" id="10022304at2759"/>
<name>A0A3M7RUH9_BRAPC</name>
<dbReference type="CDD" id="cd17039">
    <property type="entry name" value="Ubl_ubiquitin_like"/>
    <property type="match status" value="1"/>
</dbReference>
<dbReference type="PROSITE" id="PS50053">
    <property type="entry name" value="UBIQUITIN_2"/>
    <property type="match status" value="1"/>
</dbReference>
<reference evidence="2 3" key="1">
    <citation type="journal article" date="2018" name="Sci. Rep.">
        <title>Genomic signatures of local adaptation to the degree of environmental predictability in rotifers.</title>
        <authorList>
            <person name="Franch-Gras L."/>
            <person name="Hahn C."/>
            <person name="Garcia-Roger E.M."/>
            <person name="Carmona M.J."/>
            <person name="Serra M."/>
            <person name="Gomez A."/>
        </authorList>
    </citation>
    <scope>NUCLEOTIDE SEQUENCE [LARGE SCALE GENOMIC DNA]</scope>
    <source>
        <strain evidence="2">HYR1</strain>
    </source>
</reference>
<organism evidence="2 3">
    <name type="scientific">Brachionus plicatilis</name>
    <name type="common">Marine rotifer</name>
    <name type="synonym">Brachionus muelleri</name>
    <dbReference type="NCBI Taxonomy" id="10195"/>
    <lineage>
        <taxon>Eukaryota</taxon>
        <taxon>Metazoa</taxon>
        <taxon>Spiralia</taxon>
        <taxon>Gnathifera</taxon>
        <taxon>Rotifera</taxon>
        <taxon>Eurotatoria</taxon>
        <taxon>Monogononta</taxon>
        <taxon>Pseudotrocha</taxon>
        <taxon>Ploima</taxon>
        <taxon>Brachionidae</taxon>
        <taxon>Brachionus</taxon>
    </lineage>
</organism>
<comment type="caution">
    <text evidence="2">The sequence shown here is derived from an EMBL/GenBank/DDBJ whole genome shotgun (WGS) entry which is preliminary data.</text>
</comment>
<proteinExistence type="predicted"/>
<dbReference type="SUPFAM" id="SSF54236">
    <property type="entry name" value="Ubiquitin-like"/>
    <property type="match status" value="1"/>
</dbReference>
<dbReference type="InterPro" id="IPR029071">
    <property type="entry name" value="Ubiquitin-like_domsf"/>
</dbReference>
<accession>A0A3M7RUH9</accession>
<evidence type="ECO:0000313" key="2">
    <source>
        <dbReference type="EMBL" id="RNA27223.1"/>
    </source>
</evidence>
<dbReference type="InterPro" id="IPR000626">
    <property type="entry name" value="Ubiquitin-like_dom"/>
</dbReference>
<dbReference type="EMBL" id="REGN01002578">
    <property type="protein sequence ID" value="RNA27223.1"/>
    <property type="molecule type" value="Genomic_DNA"/>
</dbReference>
<dbReference type="AlphaFoldDB" id="A0A3M7RUH9"/>
<dbReference type="Pfam" id="PF00240">
    <property type="entry name" value="ubiquitin"/>
    <property type="match status" value="1"/>
</dbReference>
<sequence length="89" mass="10267">MPITVKRLSDGSTYLLEDIDPGSFVNTVKRRIRKEFAPQFKNGCRLLFNGKVMKSRHRLKHYKVEDNGIIEMDDRKNWSSSSSSSSSED</sequence>
<protein>
    <recommendedName>
        <fullName evidence="1">Ubiquitin-like domain-containing protein</fullName>
    </recommendedName>
</protein>
<feature type="domain" description="Ubiquitin-like" evidence="1">
    <location>
        <begin position="1"/>
        <end position="79"/>
    </location>
</feature>
<keyword evidence="3" id="KW-1185">Reference proteome</keyword>
<dbReference type="Proteomes" id="UP000276133">
    <property type="component" value="Unassembled WGS sequence"/>
</dbReference>
<evidence type="ECO:0000259" key="1">
    <source>
        <dbReference type="PROSITE" id="PS50053"/>
    </source>
</evidence>
<evidence type="ECO:0000313" key="3">
    <source>
        <dbReference type="Proteomes" id="UP000276133"/>
    </source>
</evidence>
<gene>
    <name evidence="2" type="ORF">BpHYR1_021664</name>
</gene>
<dbReference type="Gene3D" id="3.10.20.90">
    <property type="entry name" value="Phosphatidylinositol 3-kinase Catalytic Subunit, Chain A, domain 1"/>
    <property type="match status" value="1"/>
</dbReference>